<evidence type="ECO:0000313" key="3">
    <source>
        <dbReference type="Proteomes" id="UP001292094"/>
    </source>
</evidence>
<evidence type="ECO:0000313" key="2">
    <source>
        <dbReference type="EMBL" id="KAK4328882.1"/>
    </source>
</evidence>
<feature type="signal peptide" evidence="1">
    <location>
        <begin position="1"/>
        <end position="20"/>
    </location>
</feature>
<reference evidence="2" key="1">
    <citation type="submission" date="2023-11" db="EMBL/GenBank/DDBJ databases">
        <title>Genome assemblies of two species of porcelain crab, Petrolisthes cinctipes and Petrolisthes manimaculis (Anomura: Porcellanidae).</title>
        <authorList>
            <person name="Angst P."/>
        </authorList>
    </citation>
    <scope>NUCLEOTIDE SEQUENCE</scope>
    <source>
        <strain evidence="2">PB745_02</strain>
        <tissue evidence="2">Gill</tissue>
    </source>
</reference>
<protein>
    <recommendedName>
        <fullName evidence="4">Secreted protein</fullName>
    </recommendedName>
</protein>
<organism evidence="2 3">
    <name type="scientific">Petrolisthes manimaculis</name>
    <dbReference type="NCBI Taxonomy" id="1843537"/>
    <lineage>
        <taxon>Eukaryota</taxon>
        <taxon>Metazoa</taxon>
        <taxon>Ecdysozoa</taxon>
        <taxon>Arthropoda</taxon>
        <taxon>Crustacea</taxon>
        <taxon>Multicrustacea</taxon>
        <taxon>Malacostraca</taxon>
        <taxon>Eumalacostraca</taxon>
        <taxon>Eucarida</taxon>
        <taxon>Decapoda</taxon>
        <taxon>Pleocyemata</taxon>
        <taxon>Anomura</taxon>
        <taxon>Galatheoidea</taxon>
        <taxon>Porcellanidae</taxon>
        <taxon>Petrolisthes</taxon>
    </lineage>
</organism>
<keyword evidence="1" id="KW-0732">Signal</keyword>
<dbReference type="Proteomes" id="UP001292094">
    <property type="component" value="Unassembled WGS sequence"/>
</dbReference>
<feature type="chain" id="PRO_5042144193" description="Secreted protein" evidence="1">
    <location>
        <begin position="21"/>
        <end position="76"/>
    </location>
</feature>
<gene>
    <name evidence="2" type="ORF">Pmani_000732</name>
</gene>
<name>A0AAE1QPA2_9EUCA</name>
<comment type="caution">
    <text evidence="2">The sequence shown here is derived from an EMBL/GenBank/DDBJ whole genome shotgun (WGS) entry which is preliminary data.</text>
</comment>
<proteinExistence type="predicted"/>
<keyword evidence="3" id="KW-1185">Reference proteome</keyword>
<evidence type="ECO:0000256" key="1">
    <source>
        <dbReference type="SAM" id="SignalP"/>
    </source>
</evidence>
<dbReference type="EMBL" id="JAWZYT010000051">
    <property type="protein sequence ID" value="KAK4328882.1"/>
    <property type="molecule type" value="Genomic_DNA"/>
</dbReference>
<sequence>MGGIIFLAQIVRVIWQVVRTGSLCGVGDENRSWRGHHFLPLVPSPGTQSSTQRPFAPKIWPRPRWPRETSLCVLWQ</sequence>
<accession>A0AAE1QPA2</accession>
<dbReference type="AlphaFoldDB" id="A0AAE1QPA2"/>
<evidence type="ECO:0008006" key="4">
    <source>
        <dbReference type="Google" id="ProtNLM"/>
    </source>
</evidence>